<feature type="compositionally biased region" description="Low complexity" evidence="8">
    <location>
        <begin position="521"/>
        <end position="532"/>
    </location>
</feature>
<evidence type="ECO:0000256" key="7">
    <source>
        <dbReference type="RuleBase" id="RU366044"/>
    </source>
</evidence>
<evidence type="ECO:0000256" key="8">
    <source>
        <dbReference type="SAM" id="MobiDB-lite"/>
    </source>
</evidence>
<dbReference type="GO" id="GO:0001096">
    <property type="term" value="F:TFIIF-class transcription factor complex binding"/>
    <property type="evidence" value="ECO:0007669"/>
    <property type="project" value="TreeGrafter"/>
</dbReference>
<evidence type="ECO:0000256" key="1">
    <source>
        <dbReference type="ARBA" id="ARBA00004123"/>
    </source>
</evidence>
<keyword evidence="10" id="KW-1185">Reference proteome</keyword>
<dbReference type="InterPro" id="IPR008851">
    <property type="entry name" value="TFIIF-alpha"/>
</dbReference>
<feature type="compositionally biased region" description="Gly residues" evidence="8">
    <location>
        <begin position="21"/>
        <end position="30"/>
    </location>
</feature>
<evidence type="ECO:0000256" key="3">
    <source>
        <dbReference type="ARBA" id="ARBA00023015"/>
    </source>
</evidence>
<keyword evidence="5 7" id="KW-0804">Transcription</keyword>
<keyword evidence="4 7" id="KW-0238">DNA-binding</keyword>
<feature type="compositionally biased region" description="Basic and acidic residues" evidence="8">
    <location>
        <begin position="444"/>
        <end position="455"/>
    </location>
</feature>
<feature type="compositionally biased region" description="Basic and acidic residues" evidence="8">
    <location>
        <begin position="313"/>
        <end position="335"/>
    </location>
</feature>
<comment type="subcellular location">
    <subcellularLocation>
        <location evidence="1 7">Nucleus</location>
    </subcellularLocation>
</comment>
<comment type="function">
    <text evidence="7">TFIIF is a general transcription initiation factor that binds to RNA polymerase II and helps to recruit it to the initiation complex in collaboration with TFIIB. It promotes transcription elongation.</text>
</comment>
<dbReference type="EMBL" id="DF836780">
    <property type="protein sequence ID" value="GAN11165.1"/>
    <property type="molecule type" value="Genomic_DNA"/>
</dbReference>
<accession>A0A0C9LYM2</accession>
<evidence type="ECO:0000256" key="5">
    <source>
        <dbReference type="ARBA" id="ARBA00023163"/>
    </source>
</evidence>
<dbReference type="PANTHER" id="PTHR13011">
    <property type="entry name" value="TFIIF-ALPHA"/>
    <property type="match status" value="1"/>
</dbReference>
<evidence type="ECO:0000313" key="10">
    <source>
        <dbReference type="Proteomes" id="UP000053815"/>
    </source>
</evidence>
<dbReference type="SUPFAM" id="SSF50916">
    <property type="entry name" value="Rap30/74 interaction domains"/>
    <property type="match status" value="1"/>
</dbReference>
<dbReference type="Proteomes" id="UP000053815">
    <property type="component" value="Unassembled WGS sequence"/>
</dbReference>
<dbReference type="Pfam" id="PF05793">
    <property type="entry name" value="TFIIF_alpha"/>
    <property type="match status" value="1"/>
</dbReference>
<name>A0A0C9LYM2_9FUNG</name>
<protein>
    <recommendedName>
        <fullName evidence="7">Transcription initiation factor IIF subunit alpha</fullName>
    </recommendedName>
</protein>
<feature type="compositionally biased region" description="Basic and acidic residues" evidence="8">
    <location>
        <begin position="406"/>
        <end position="417"/>
    </location>
</feature>
<dbReference type="GO" id="GO:0016251">
    <property type="term" value="F:RNA polymerase II general transcription initiation factor activity"/>
    <property type="evidence" value="ECO:0007669"/>
    <property type="project" value="TreeGrafter"/>
</dbReference>
<dbReference type="STRING" id="91626.A0A0C9LYM2"/>
<feature type="region of interest" description="Disordered" evidence="8">
    <location>
        <begin position="295"/>
        <end position="581"/>
    </location>
</feature>
<comment type="similarity">
    <text evidence="2 7">Belongs to the TFIIF alpha subunit family.</text>
</comment>
<sequence>MSSIYNTSRTDKGKARAVPRRGGGAGGGPMRSGIGPQRVLQQHQLQMRQQQQQAEDITYSEFQLVSTSKRGKNHVMDFKGVNKNVEPKNFARPVKLHRKETNFLPYRQYIQNLNEQNAAAAAAKEAAAANAAAIMAGAPLPHPATKPAASDVEDLGGDAPAPSTQNQHGPKTGADTSLIAPLGGATRNKQMLFKKRTKQIYLAKEDTRELKEQEQRPWILEDYDGQNSFTGTYEGGQRSDYMFFVLTESGFKVMPVDRWYKFQPKRHFKTLSLEEAEEQLKKQQKRESRRWLMLDGKESEAEEAAARPSSKLKLVDHDDQTKPDPDEDTGNRQDSDMDDLDFDDVFQDDDEATAEHEVEDEDVKDSKDRVKKEIKDYSISGTQEDADDAYDDMGKLTSEGKQMRKLVRDLEKNRAYESDDEDGDPYASSAEELDSDNDNDETSENEKEKEKEKKIPVPPKKKATAVSKPMMPKKAHTAKIKKEGMSKPIGRPGSPSLYMKKKEREGSSSPTPRPSSPLGNGRSSPLRPGSSPQHRPALSPPSPSSSQGPKEPSKKRRLEDTSSHAESKHRKVAGGDDDLITEQEVIDTLRGKVMTTKEFLLSFRKRIKKDSRNRDIITTLLRKVAKSNRSSDPNTRTLELKPEFN</sequence>
<dbReference type="AlphaFoldDB" id="A0A0C9LYM2"/>
<dbReference type="GO" id="GO:0032968">
    <property type="term" value="P:positive regulation of transcription elongation by RNA polymerase II"/>
    <property type="evidence" value="ECO:0007669"/>
    <property type="project" value="InterPro"/>
</dbReference>
<dbReference type="PANTHER" id="PTHR13011:SF0">
    <property type="entry name" value="GENERAL TRANSCRIPTION FACTOR IIF SUBUNIT 1"/>
    <property type="match status" value="1"/>
</dbReference>
<gene>
    <name evidence="9" type="ORF">MAM1_0491d10723</name>
</gene>
<dbReference type="GO" id="GO:0006367">
    <property type="term" value="P:transcription initiation at RNA polymerase II promoter"/>
    <property type="evidence" value="ECO:0007669"/>
    <property type="project" value="InterPro"/>
</dbReference>
<dbReference type="GO" id="GO:0003677">
    <property type="term" value="F:DNA binding"/>
    <property type="evidence" value="ECO:0007669"/>
    <property type="project" value="UniProtKB-KW"/>
</dbReference>
<evidence type="ECO:0000256" key="2">
    <source>
        <dbReference type="ARBA" id="ARBA00005249"/>
    </source>
</evidence>
<dbReference type="GO" id="GO:0005674">
    <property type="term" value="C:transcription factor TFIIF complex"/>
    <property type="evidence" value="ECO:0007669"/>
    <property type="project" value="TreeGrafter"/>
</dbReference>
<feature type="compositionally biased region" description="Acidic residues" evidence="8">
    <location>
        <begin position="431"/>
        <end position="443"/>
    </location>
</feature>
<evidence type="ECO:0000313" key="9">
    <source>
        <dbReference type="EMBL" id="GAN11165.1"/>
    </source>
</evidence>
<reference evidence="9" key="1">
    <citation type="submission" date="2014-09" db="EMBL/GenBank/DDBJ databases">
        <title>Draft genome sequence of an oleaginous Mucoromycotina fungus Mucor ambiguus NBRC6742.</title>
        <authorList>
            <person name="Takeda I."/>
            <person name="Yamane N."/>
            <person name="Morita T."/>
            <person name="Tamano K."/>
            <person name="Machida M."/>
            <person name="Baker S."/>
            <person name="Koike H."/>
        </authorList>
    </citation>
    <scope>NUCLEOTIDE SEQUENCE</scope>
    <source>
        <strain evidence="9">NBRC 6742</strain>
    </source>
</reference>
<feature type="compositionally biased region" description="Basic and acidic residues" evidence="8">
    <location>
        <begin position="364"/>
        <end position="376"/>
    </location>
</feature>
<feature type="compositionally biased region" description="Basic and acidic residues" evidence="8">
    <location>
        <begin position="557"/>
        <end position="566"/>
    </location>
</feature>
<keyword evidence="3 7" id="KW-0805">Transcription regulation</keyword>
<organism evidence="9">
    <name type="scientific">Mucor ambiguus</name>
    <dbReference type="NCBI Taxonomy" id="91626"/>
    <lineage>
        <taxon>Eukaryota</taxon>
        <taxon>Fungi</taxon>
        <taxon>Fungi incertae sedis</taxon>
        <taxon>Mucoromycota</taxon>
        <taxon>Mucoromycotina</taxon>
        <taxon>Mucoromycetes</taxon>
        <taxon>Mucorales</taxon>
        <taxon>Mucorineae</taxon>
        <taxon>Mucoraceae</taxon>
        <taxon>Mucor</taxon>
    </lineage>
</organism>
<feature type="compositionally biased region" description="Low complexity" evidence="8">
    <location>
        <begin position="31"/>
        <end position="41"/>
    </location>
</feature>
<dbReference type="OrthoDB" id="76676at2759"/>
<feature type="region of interest" description="Disordered" evidence="8">
    <location>
        <begin position="1"/>
        <end position="41"/>
    </location>
</feature>
<proteinExistence type="inferred from homology"/>
<evidence type="ECO:0000256" key="6">
    <source>
        <dbReference type="ARBA" id="ARBA00023242"/>
    </source>
</evidence>
<feature type="region of interest" description="Disordered" evidence="8">
    <location>
        <begin position="142"/>
        <end position="181"/>
    </location>
</feature>
<feature type="compositionally biased region" description="Acidic residues" evidence="8">
    <location>
        <begin position="336"/>
        <end position="363"/>
    </location>
</feature>
<evidence type="ECO:0000256" key="4">
    <source>
        <dbReference type="ARBA" id="ARBA00023125"/>
    </source>
</evidence>
<keyword evidence="6 7" id="KW-0539">Nucleus</keyword>
<dbReference type="InterPro" id="IPR011039">
    <property type="entry name" value="TFIIF_interaction"/>
</dbReference>